<dbReference type="CDD" id="cd02973">
    <property type="entry name" value="TRX_GRX_like"/>
    <property type="match status" value="1"/>
</dbReference>
<accession>A0A4R8HBH1</accession>
<reference evidence="2 3" key="1">
    <citation type="submission" date="2019-03" db="EMBL/GenBank/DDBJ databases">
        <title>Subsurface microbial communities from deep shales in Ohio and West Virginia, USA.</title>
        <authorList>
            <person name="Wrighton K."/>
        </authorList>
    </citation>
    <scope>NUCLEOTIDE SEQUENCE [LARGE SCALE GENOMIC DNA]</scope>
    <source>
        <strain evidence="2 3">MSL 6dP</strain>
    </source>
</reference>
<dbReference type="InterPro" id="IPR036249">
    <property type="entry name" value="Thioredoxin-like_sf"/>
</dbReference>
<comment type="caution">
    <text evidence="2">The sequence shown here is derived from an EMBL/GenBank/DDBJ whole genome shotgun (WGS) entry which is preliminary data.</text>
</comment>
<gene>
    <name evidence="2" type="ORF">C7959_10331</name>
</gene>
<proteinExistence type="predicted"/>
<feature type="domain" description="Thioredoxin-like fold" evidence="1">
    <location>
        <begin position="131"/>
        <end position="205"/>
    </location>
</feature>
<dbReference type="InterPro" id="IPR011903">
    <property type="entry name" value="TON_0319-like"/>
</dbReference>
<dbReference type="Proteomes" id="UP000295832">
    <property type="component" value="Unassembled WGS sequence"/>
</dbReference>
<dbReference type="SUPFAM" id="SSF52833">
    <property type="entry name" value="Thioredoxin-like"/>
    <property type="match status" value="2"/>
</dbReference>
<organism evidence="2 3">
    <name type="scientific">Orenia marismortui</name>
    <dbReference type="NCBI Taxonomy" id="46469"/>
    <lineage>
        <taxon>Bacteria</taxon>
        <taxon>Bacillati</taxon>
        <taxon>Bacillota</taxon>
        <taxon>Clostridia</taxon>
        <taxon>Halanaerobiales</taxon>
        <taxon>Halobacteroidaceae</taxon>
        <taxon>Orenia</taxon>
    </lineage>
</organism>
<protein>
    <submittedName>
        <fullName evidence="2">Glutaredoxin-like protein</fullName>
    </submittedName>
</protein>
<dbReference type="InterPro" id="IPR012336">
    <property type="entry name" value="Thioredoxin-like_fold"/>
</dbReference>
<evidence type="ECO:0000313" key="3">
    <source>
        <dbReference type="Proteomes" id="UP000295832"/>
    </source>
</evidence>
<dbReference type="STRING" id="926561.GCA_000379025_01712"/>
<dbReference type="Pfam" id="PF13192">
    <property type="entry name" value="Thioredoxin_3"/>
    <property type="match status" value="1"/>
</dbReference>
<dbReference type="RefSeq" id="WP_134114780.1">
    <property type="nucleotide sequence ID" value="NZ_SOEG01000003.1"/>
</dbReference>
<dbReference type="EMBL" id="SOEG01000003">
    <property type="protein sequence ID" value="TDX53179.1"/>
    <property type="molecule type" value="Genomic_DNA"/>
</dbReference>
<dbReference type="PANTHER" id="PTHR37170">
    <property type="entry name" value="GLUTAREDOXIN-RELATED"/>
    <property type="match status" value="1"/>
</dbReference>
<name>A0A4R8HBH1_9FIRM</name>
<dbReference type="PANTHER" id="PTHR37170:SF1">
    <property type="entry name" value="GLUTAREDOXIN-LIKE PROTEIN"/>
    <property type="match status" value="1"/>
</dbReference>
<dbReference type="AlphaFoldDB" id="A0A4R8HBH1"/>
<keyword evidence="3" id="KW-1185">Reference proteome</keyword>
<dbReference type="NCBIfam" id="TIGR02187">
    <property type="entry name" value="PDO_seleno_TRX"/>
    <property type="match status" value="1"/>
</dbReference>
<sequence>MFNNKVKIELRDYLGWLEKEVNIIYFKDDSELCSEATEFLKEISELSDKIDLKIYNIKANKSRAERYEIDKVPAIIILDEDNKESGIKFYGAPIAYEINSFISCLLEVSGKKEALNFNLSQRIDLIDHKVHLEIFVSLDCIYCSKTLISAQRLALENDNITADMIDVNAFPNLAAKNNVRSIPKLIINGEESFVGAKTESDILDEIERLLFALRR</sequence>
<dbReference type="Gene3D" id="3.40.30.80">
    <property type="match status" value="1"/>
</dbReference>
<evidence type="ECO:0000259" key="1">
    <source>
        <dbReference type="Pfam" id="PF13192"/>
    </source>
</evidence>
<evidence type="ECO:0000313" key="2">
    <source>
        <dbReference type="EMBL" id="TDX53179.1"/>
    </source>
</evidence>